<reference evidence="4" key="2">
    <citation type="submission" date="2023-04" db="EMBL/GenBank/DDBJ databases">
        <authorList>
            <person name="Bruccoleri R.E."/>
            <person name="Oakeley E.J."/>
            <person name="Faust A.-M."/>
            <person name="Dessus-Babus S."/>
            <person name="Altorfer M."/>
            <person name="Burckhardt D."/>
            <person name="Oertli M."/>
            <person name="Naumann U."/>
            <person name="Petersen F."/>
            <person name="Wong J."/>
        </authorList>
    </citation>
    <scope>NUCLEOTIDE SEQUENCE</scope>
    <source>
        <strain evidence="4">GSM-AAB239-AS_SAM_17_03QT</strain>
        <tissue evidence="4">Leaf</tissue>
    </source>
</reference>
<feature type="domain" description="Myb-like" evidence="2">
    <location>
        <begin position="320"/>
        <end position="388"/>
    </location>
</feature>
<sequence>MSATEAPAKKELSKKGKEKRKEEKEEIPGAEAEDATAKETKKKKNRGKNKDFSEKMAEEANASEKKELDDDSAKETKKKKKRKKDSTNAQTYASSSKKRSIDGSEKKRKKKTLSFSEKVEVFPLTDDGTEEGSSDDSDAPPPQSHTKVRYVFSLSRENFDKEFPRTGDEFDHDTPTPAGYDFDQDFPPLGYEFDLNNPVRGRRFSWKEDCMTKASVGKYVKTNQLGDDRVGLDIVLHCGQHPQVRRCWKEIASFLPWRPVEAIYSRAHILFERCENPGFSKEELAIIKRFHEKNGPKWKELAKVLGKQRIHVKDAWRRSRLNVKEGKWSQDEYQNLFDLVNLNLRLKAFEEKKEKKCMIRENIPWEAISDRLTTRSMSTCCHKWYDQLTSPMVREGIWADTNDYLLLDALQKQDACCVEDVDWDCLLEERDGEVCRKRWGELVRHIGGNKEKSFIEQVDVLAQRYSLDMLKYRTEVD</sequence>
<accession>A0AAX6IKN9</accession>
<evidence type="ECO:0000259" key="2">
    <source>
        <dbReference type="PROSITE" id="PS50090"/>
    </source>
</evidence>
<dbReference type="SMART" id="SM00717">
    <property type="entry name" value="SANT"/>
    <property type="match status" value="3"/>
</dbReference>
<dbReference type="Proteomes" id="UP001140949">
    <property type="component" value="Unassembled WGS sequence"/>
</dbReference>
<reference evidence="4" key="1">
    <citation type="journal article" date="2023" name="GigaByte">
        <title>Genome assembly of the bearded iris, Iris pallida Lam.</title>
        <authorList>
            <person name="Bruccoleri R.E."/>
            <person name="Oakeley E.J."/>
            <person name="Faust A.M.E."/>
            <person name="Altorfer M."/>
            <person name="Dessus-Babus S."/>
            <person name="Burckhardt D."/>
            <person name="Oertli M."/>
            <person name="Naumann U."/>
            <person name="Petersen F."/>
            <person name="Wong J."/>
        </authorList>
    </citation>
    <scope>NUCLEOTIDE SEQUENCE</scope>
    <source>
        <strain evidence="4">GSM-AAB239-AS_SAM_17_03QT</strain>
    </source>
</reference>
<gene>
    <name evidence="4" type="ORF">M6B38_101120</name>
    <name evidence="3" type="ORF">M6B38_402600</name>
</gene>
<dbReference type="EMBL" id="JANAVB010026200">
    <property type="protein sequence ID" value="KAJ6819325.1"/>
    <property type="molecule type" value="Genomic_DNA"/>
</dbReference>
<dbReference type="InterPro" id="IPR001005">
    <property type="entry name" value="SANT/Myb"/>
</dbReference>
<feature type="compositionally biased region" description="Basic and acidic residues" evidence="1">
    <location>
        <begin position="7"/>
        <end position="27"/>
    </location>
</feature>
<keyword evidence="5" id="KW-1185">Reference proteome</keyword>
<feature type="domain" description="Myb-like" evidence="2">
    <location>
        <begin position="390"/>
        <end position="443"/>
    </location>
</feature>
<dbReference type="SUPFAM" id="SSF46689">
    <property type="entry name" value="Homeodomain-like"/>
    <property type="match status" value="1"/>
</dbReference>
<dbReference type="EMBL" id="JANAVB010000199">
    <property type="protein sequence ID" value="KAJ6853890.1"/>
    <property type="molecule type" value="Genomic_DNA"/>
</dbReference>
<dbReference type="Gene3D" id="1.10.10.60">
    <property type="entry name" value="Homeodomain-like"/>
    <property type="match status" value="1"/>
</dbReference>
<proteinExistence type="predicted"/>
<dbReference type="AlphaFoldDB" id="A0AAX6IKN9"/>
<protein>
    <submittedName>
        <fullName evidence="4">Cyclin-D-binding Myb-like transcription factor 1</fullName>
    </submittedName>
</protein>
<evidence type="ECO:0000313" key="5">
    <source>
        <dbReference type="Proteomes" id="UP001140949"/>
    </source>
</evidence>
<dbReference type="PANTHER" id="PTHR47430:SF4">
    <property type="entry name" value="GB|AAC33480.1"/>
    <property type="match status" value="1"/>
</dbReference>
<comment type="caution">
    <text evidence="4">The sequence shown here is derived from an EMBL/GenBank/DDBJ whole genome shotgun (WGS) entry which is preliminary data.</text>
</comment>
<evidence type="ECO:0000256" key="1">
    <source>
        <dbReference type="SAM" id="MobiDB-lite"/>
    </source>
</evidence>
<feature type="compositionally biased region" description="Basic and acidic residues" evidence="1">
    <location>
        <begin position="48"/>
        <end position="75"/>
    </location>
</feature>
<dbReference type="PANTHER" id="PTHR47430">
    <property type="entry name" value="GB|AAC33480.1"/>
    <property type="match status" value="1"/>
</dbReference>
<feature type="region of interest" description="Disordered" evidence="1">
    <location>
        <begin position="1"/>
        <end position="145"/>
    </location>
</feature>
<dbReference type="PROSITE" id="PS50090">
    <property type="entry name" value="MYB_LIKE"/>
    <property type="match status" value="2"/>
</dbReference>
<feature type="compositionally biased region" description="Acidic residues" evidence="1">
    <location>
        <begin position="127"/>
        <end position="138"/>
    </location>
</feature>
<organism evidence="4 5">
    <name type="scientific">Iris pallida</name>
    <name type="common">Sweet iris</name>
    <dbReference type="NCBI Taxonomy" id="29817"/>
    <lineage>
        <taxon>Eukaryota</taxon>
        <taxon>Viridiplantae</taxon>
        <taxon>Streptophyta</taxon>
        <taxon>Embryophyta</taxon>
        <taxon>Tracheophyta</taxon>
        <taxon>Spermatophyta</taxon>
        <taxon>Magnoliopsida</taxon>
        <taxon>Liliopsida</taxon>
        <taxon>Asparagales</taxon>
        <taxon>Iridaceae</taxon>
        <taxon>Iridoideae</taxon>
        <taxon>Irideae</taxon>
        <taxon>Iris</taxon>
    </lineage>
</organism>
<evidence type="ECO:0000313" key="4">
    <source>
        <dbReference type="EMBL" id="KAJ6853890.1"/>
    </source>
</evidence>
<evidence type="ECO:0000313" key="3">
    <source>
        <dbReference type="EMBL" id="KAJ6819325.1"/>
    </source>
</evidence>
<dbReference type="Pfam" id="PF13921">
    <property type="entry name" value="Myb_DNA-bind_6"/>
    <property type="match status" value="1"/>
</dbReference>
<dbReference type="InterPro" id="IPR009057">
    <property type="entry name" value="Homeodomain-like_sf"/>
</dbReference>
<name>A0AAX6IKN9_IRIPA</name>